<comment type="caution">
    <text evidence="5">The sequence shown here is derived from an EMBL/GenBank/DDBJ whole genome shotgun (WGS) entry which is preliminary data.</text>
</comment>
<dbReference type="PRINTS" id="PR00035">
    <property type="entry name" value="HTHGNTR"/>
</dbReference>
<evidence type="ECO:0000256" key="3">
    <source>
        <dbReference type="ARBA" id="ARBA00023163"/>
    </source>
</evidence>
<dbReference type="AlphaFoldDB" id="A0A3E2BKP4"/>
<evidence type="ECO:0000313" key="6">
    <source>
        <dbReference type="Proteomes" id="UP000257323"/>
    </source>
</evidence>
<gene>
    <name evidence="5" type="ORF">OP8BY_0650</name>
</gene>
<evidence type="ECO:0000259" key="4">
    <source>
        <dbReference type="PROSITE" id="PS50949"/>
    </source>
</evidence>
<dbReference type="Proteomes" id="UP000257323">
    <property type="component" value="Unassembled WGS sequence"/>
</dbReference>
<dbReference type="SUPFAM" id="SSF46785">
    <property type="entry name" value="Winged helix' DNA-binding domain"/>
    <property type="match status" value="1"/>
</dbReference>
<dbReference type="CDD" id="cd07377">
    <property type="entry name" value="WHTH_GntR"/>
    <property type="match status" value="1"/>
</dbReference>
<reference evidence="5 6" key="1">
    <citation type="submission" date="2018-08" db="EMBL/GenBank/DDBJ databases">
        <title>Genome analysis of the thermophilic bacterium of the candidate phylum Aminicenantes from deep subsurface aquifer revealed its physiology and ecological role.</title>
        <authorList>
            <person name="Kadnikov V.V."/>
            <person name="Mardanov A.V."/>
            <person name="Beletsky A.V."/>
            <person name="Karnachuk O.V."/>
            <person name="Ravin N.V."/>
        </authorList>
    </citation>
    <scope>NUCLEOTIDE SEQUENCE [LARGE SCALE GENOMIC DNA]</scope>
    <source>
        <strain evidence="5">BY38</strain>
    </source>
</reference>
<protein>
    <submittedName>
        <fullName evidence="5">Transcriptional regulator, GntR family</fullName>
    </submittedName>
</protein>
<sequence length="329" mass="37543">MKFKIIIDKNSPVPTYRQIIKQITTMIHENQLKPGDKLPTERELAAQLGIARGTVKKAYELMATEGIIETTQGRGTFISSRQDVIPTGRKERAIKMIDNLLEELQKLNFSYQEIKTFIDLAIIQREERLEDFNVAMIDCNPESLSIFERQLTFLRHVRVARFLLDDIVADPDSEKRLKPFDLILTTSTHYSELLGKLPSLKDRLIQVAVSPSQETIIEMASLSPVQRLGVVCESRNFLERVVARLKSLGLASGPVPCLFLKDEHRLPDFLSTIDVVFIPPGYQLQRRKENMAAVQEFTGRGGKVITFDYQIERGSLLYVEERISQLLNP</sequence>
<dbReference type="InterPro" id="IPR036388">
    <property type="entry name" value="WH-like_DNA-bd_sf"/>
</dbReference>
<keyword evidence="1" id="KW-0805">Transcription regulation</keyword>
<dbReference type="PROSITE" id="PS50949">
    <property type="entry name" value="HTH_GNTR"/>
    <property type="match status" value="1"/>
</dbReference>
<dbReference type="InterPro" id="IPR000524">
    <property type="entry name" value="Tscrpt_reg_HTH_GntR"/>
</dbReference>
<dbReference type="GO" id="GO:0003677">
    <property type="term" value="F:DNA binding"/>
    <property type="evidence" value="ECO:0007669"/>
    <property type="project" value="UniProtKB-KW"/>
</dbReference>
<dbReference type="InterPro" id="IPR036390">
    <property type="entry name" value="WH_DNA-bd_sf"/>
</dbReference>
<dbReference type="EMBL" id="QUAH01000012">
    <property type="protein sequence ID" value="RFT15186.1"/>
    <property type="molecule type" value="Genomic_DNA"/>
</dbReference>
<evidence type="ECO:0000313" key="5">
    <source>
        <dbReference type="EMBL" id="RFT15186.1"/>
    </source>
</evidence>
<proteinExistence type="predicted"/>
<name>A0A3E2BKP4_9BACT</name>
<dbReference type="PANTHER" id="PTHR38445:SF9">
    <property type="entry name" value="HTH-TYPE TRANSCRIPTIONAL REPRESSOR YTRA"/>
    <property type="match status" value="1"/>
</dbReference>
<dbReference type="Pfam" id="PF00392">
    <property type="entry name" value="GntR"/>
    <property type="match status" value="1"/>
</dbReference>
<dbReference type="GO" id="GO:0003700">
    <property type="term" value="F:DNA-binding transcription factor activity"/>
    <property type="evidence" value="ECO:0007669"/>
    <property type="project" value="InterPro"/>
</dbReference>
<evidence type="ECO:0000256" key="1">
    <source>
        <dbReference type="ARBA" id="ARBA00023015"/>
    </source>
</evidence>
<organism evidence="5 6">
    <name type="scientific">Candidatus Saccharicenans subterraneus</name>
    <dbReference type="NCBI Taxonomy" id="2508984"/>
    <lineage>
        <taxon>Bacteria</taxon>
        <taxon>Candidatus Aminicenantota</taxon>
        <taxon>Candidatus Aminicenantia</taxon>
        <taxon>Candidatus Aminicenantales</taxon>
        <taxon>Candidatus Saccharicenantaceae</taxon>
        <taxon>Candidatus Saccharicenans</taxon>
    </lineage>
</organism>
<feature type="domain" description="HTH gntR-type" evidence="4">
    <location>
        <begin position="13"/>
        <end position="81"/>
    </location>
</feature>
<dbReference type="SMART" id="SM00345">
    <property type="entry name" value="HTH_GNTR"/>
    <property type="match status" value="1"/>
</dbReference>
<dbReference type="PANTHER" id="PTHR38445">
    <property type="entry name" value="HTH-TYPE TRANSCRIPTIONAL REPRESSOR YTRA"/>
    <property type="match status" value="1"/>
</dbReference>
<keyword evidence="3" id="KW-0804">Transcription</keyword>
<dbReference type="Gene3D" id="1.10.10.10">
    <property type="entry name" value="Winged helix-like DNA-binding domain superfamily/Winged helix DNA-binding domain"/>
    <property type="match status" value="1"/>
</dbReference>
<keyword evidence="2" id="KW-0238">DNA-binding</keyword>
<evidence type="ECO:0000256" key="2">
    <source>
        <dbReference type="ARBA" id="ARBA00023125"/>
    </source>
</evidence>
<accession>A0A3E2BKP4</accession>